<proteinExistence type="predicted"/>
<dbReference type="EMBL" id="CM000130">
    <property type="protein sequence ID" value="EAY96679.1"/>
    <property type="molecule type" value="Genomic_DNA"/>
</dbReference>
<protein>
    <submittedName>
        <fullName evidence="2">Uncharacterized protein</fullName>
    </submittedName>
</protein>
<sequence>MAVRMDAVLYVGLGAPGWRERWVQRWWQCGWMSCSTLGLGHLGGRAQGTWVVAQMKAVLYFDLRAERERERGGVEGKSSVDGSVHSRDGDRVEIMETGELDSSTETKAADGRGCEQSGGESPWQRLCYWPAWLRPLSLHIPNGADIGVFLRRCRAAHEMQQMGGVVEAHDVTDSEPVQPTEHGGDQLVRFAGLDDVMSTGSAVAA</sequence>
<evidence type="ECO:0000256" key="1">
    <source>
        <dbReference type="SAM" id="MobiDB-lite"/>
    </source>
</evidence>
<feature type="compositionally biased region" description="Basic and acidic residues" evidence="1">
    <location>
        <begin position="84"/>
        <end position="94"/>
    </location>
</feature>
<accession>A2Y0R9</accession>
<organism evidence="2 3">
    <name type="scientific">Oryza sativa subsp. indica</name>
    <name type="common">Rice</name>
    <dbReference type="NCBI Taxonomy" id="39946"/>
    <lineage>
        <taxon>Eukaryota</taxon>
        <taxon>Viridiplantae</taxon>
        <taxon>Streptophyta</taxon>
        <taxon>Embryophyta</taxon>
        <taxon>Tracheophyta</taxon>
        <taxon>Spermatophyta</taxon>
        <taxon>Magnoliopsida</taxon>
        <taxon>Liliopsida</taxon>
        <taxon>Poales</taxon>
        <taxon>Poaceae</taxon>
        <taxon>BOP clade</taxon>
        <taxon>Oryzoideae</taxon>
        <taxon>Oryzeae</taxon>
        <taxon>Oryzinae</taxon>
        <taxon>Oryza</taxon>
        <taxon>Oryza sativa</taxon>
    </lineage>
</organism>
<dbReference type="Proteomes" id="UP000007015">
    <property type="component" value="Chromosome 5"/>
</dbReference>
<name>A2Y0R9_ORYSI</name>
<dbReference type="Gramene" id="BGIOSGA019244-TA">
    <property type="protein sequence ID" value="BGIOSGA019244-PA"/>
    <property type="gene ID" value="BGIOSGA019244"/>
</dbReference>
<evidence type="ECO:0000313" key="2">
    <source>
        <dbReference type="EMBL" id="EAY96679.1"/>
    </source>
</evidence>
<evidence type="ECO:0000313" key="3">
    <source>
        <dbReference type="Proteomes" id="UP000007015"/>
    </source>
</evidence>
<keyword evidence="3" id="KW-1185">Reference proteome</keyword>
<dbReference type="HOGENOM" id="CLU_1339452_0_0_1"/>
<reference evidence="2 3" key="1">
    <citation type="journal article" date="2005" name="PLoS Biol.">
        <title>The genomes of Oryza sativa: a history of duplications.</title>
        <authorList>
            <person name="Yu J."/>
            <person name="Wang J."/>
            <person name="Lin W."/>
            <person name="Li S."/>
            <person name="Li H."/>
            <person name="Zhou J."/>
            <person name="Ni P."/>
            <person name="Dong W."/>
            <person name="Hu S."/>
            <person name="Zeng C."/>
            <person name="Zhang J."/>
            <person name="Zhang Y."/>
            <person name="Li R."/>
            <person name="Xu Z."/>
            <person name="Li S."/>
            <person name="Li X."/>
            <person name="Zheng H."/>
            <person name="Cong L."/>
            <person name="Lin L."/>
            <person name="Yin J."/>
            <person name="Geng J."/>
            <person name="Li G."/>
            <person name="Shi J."/>
            <person name="Liu J."/>
            <person name="Lv H."/>
            <person name="Li J."/>
            <person name="Wang J."/>
            <person name="Deng Y."/>
            <person name="Ran L."/>
            <person name="Shi X."/>
            <person name="Wang X."/>
            <person name="Wu Q."/>
            <person name="Li C."/>
            <person name="Ren X."/>
            <person name="Wang J."/>
            <person name="Wang X."/>
            <person name="Li D."/>
            <person name="Liu D."/>
            <person name="Zhang X."/>
            <person name="Ji Z."/>
            <person name="Zhao W."/>
            <person name="Sun Y."/>
            <person name="Zhang Z."/>
            <person name="Bao J."/>
            <person name="Han Y."/>
            <person name="Dong L."/>
            <person name="Ji J."/>
            <person name="Chen P."/>
            <person name="Wu S."/>
            <person name="Liu J."/>
            <person name="Xiao Y."/>
            <person name="Bu D."/>
            <person name="Tan J."/>
            <person name="Yang L."/>
            <person name="Ye C."/>
            <person name="Zhang J."/>
            <person name="Xu J."/>
            <person name="Zhou Y."/>
            <person name="Yu Y."/>
            <person name="Zhang B."/>
            <person name="Zhuang S."/>
            <person name="Wei H."/>
            <person name="Liu B."/>
            <person name="Lei M."/>
            <person name="Yu H."/>
            <person name="Li Y."/>
            <person name="Xu H."/>
            <person name="Wei S."/>
            <person name="He X."/>
            <person name="Fang L."/>
            <person name="Zhang Z."/>
            <person name="Zhang Y."/>
            <person name="Huang X."/>
            <person name="Su Z."/>
            <person name="Tong W."/>
            <person name="Li J."/>
            <person name="Tong Z."/>
            <person name="Li S."/>
            <person name="Ye J."/>
            <person name="Wang L."/>
            <person name="Fang L."/>
            <person name="Lei T."/>
            <person name="Chen C."/>
            <person name="Chen H."/>
            <person name="Xu Z."/>
            <person name="Li H."/>
            <person name="Huang H."/>
            <person name="Zhang F."/>
            <person name="Xu H."/>
            <person name="Li N."/>
            <person name="Zhao C."/>
            <person name="Li S."/>
            <person name="Dong L."/>
            <person name="Huang Y."/>
            <person name="Li L."/>
            <person name="Xi Y."/>
            <person name="Qi Q."/>
            <person name="Li W."/>
            <person name="Zhang B."/>
            <person name="Hu W."/>
            <person name="Zhang Y."/>
            <person name="Tian X."/>
            <person name="Jiao Y."/>
            <person name="Liang X."/>
            <person name="Jin J."/>
            <person name="Gao L."/>
            <person name="Zheng W."/>
            <person name="Hao B."/>
            <person name="Liu S."/>
            <person name="Wang W."/>
            <person name="Yuan L."/>
            <person name="Cao M."/>
            <person name="McDermott J."/>
            <person name="Samudrala R."/>
            <person name="Wang J."/>
            <person name="Wong G.K."/>
            <person name="Yang H."/>
        </authorList>
    </citation>
    <scope>NUCLEOTIDE SEQUENCE [LARGE SCALE GENOMIC DNA]</scope>
    <source>
        <strain evidence="3">cv. 93-11</strain>
    </source>
</reference>
<gene>
    <name evidence="2" type="ORF">OsI_18601</name>
</gene>
<dbReference type="AlphaFoldDB" id="A2Y0R9"/>
<feature type="region of interest" description="Disordered" evidence="1">
    <location>
        <begin position="71"/>
        <end position="121"/>
    </location>
</feature>